<dbReference type="InterPro" id="IPR003779">
    <property type="entry name" value="CMD-like"/>
</dbReference>
<dbReference type="Proteomes" id="UP000523601">
    <property type="component" value="Unassembled WGS sequence"/>
</dbReference>
<dbReference type="SUPFAM" id="SSF69118">
    <property type="entry name" value="AhpD-like"/>
    <property type="match status" value="1"/>
</dbReference>
<dbReference type="Pfam" id="PF02627">
    <property type="entry name" value="CMD"/>
    <property type="match status" value="1"/>
</dbReference>
<dbReference type="Proteomes" id="UP000592216">
    <property type="component" value="Unassembled WGS sequence"/>
</dbReference>
<dbReference type="GO" id="GO:0051920">
    <property type="term" value="F:peroxiredoxin activity"/>
    <property type="evidence" value="ECO:0007669"/>
    <property type="project" value="InterPro"/>
</dbReference>
<dbReference type="PANTHER" id="PTHR33570:SF10">
    <property type="entry name" value="GAMMA-CARBOXYMUCONOLACTONE DECARBOXYLASE"/>
    <property type="match status" value="1"/>
</dbReference>
<keyword evidence="4" id="KW-1185">Reference proteome</keyword>
<evidence type="ECO:0000313" key="3">
    <source>
        <dbReference type="EMBL" id="NVO26142.1"/>
    </source>
</evidence>
<evidence type="ECO:0000313" key="5">
    <source>
        <dbReference type="Proteomes" id="UP000592216"/>
    </source>
</evidence>
<name>A0A850PYD9_9RHOB</name>
<evidence type="ECO:0000313" key="4">
    <source>
        <dbReference type="Proteomes" id="UP000523601"/>
    </source>
</evidence>
<dbReference type="InterPro" id="IPR029032">
    <property type="entry name" value="AhpD-like"/>
</dbReference>
<reference evidence="4 5" key="1">
    <citation type="submission" date="2020-04" db="EMBL/GenBank/DDBJ databases">
        <title>Donghicola sp., a member of the Rhodobacteraceae family isolated from mangrove forest in Thailand.</title>
        <authorList>
            <person name="Charoenyingcharoen P."/>
            <person name="Yukphan P."/>
        </authorList>
    </citation>
    <scope>NUCLEOTIDE SEQUENCE [LARGE SCALE GENOMIC DNA]</scope>
    <source>
        <strain evidence="2 5">B5-SW-15</strain>
        <strain evidence="3 4">C2-DW-16</strain>
    </source>
</reference>
<proteinExistence type="predicted"/>
<dbReference type="RefSeq" id="WP_176852546.1">
    <property type="nucleotide sequence ID" value="NZ_JABCJD010000001.1"/>
</dbReference>
<feature type="domain" description="Carboxymuconolactone decarboxylase-like" evidence="1">
    <location>
        <begin position="33"/>
        <end position="118"/>
    </location>
</feature>
<dbReference type="EMBL" id="JABCJE010000001">
    <property type="protein sequence ID" value="NVO22267.1"/>
    <property type="molecule type" value="Genomic_DNA"/>
</dbReference>
<accession>A0A850PYD9</accession>
<organism evidence="2 5">
    <name type="scientific">Donghicola mangrovi</name>
    <dbReference type="NCBI Taxonomy" id="2729614"/>
    <lineage>
        <taxon>Bacteria</taxon>
        <taxon>Pseudomonadati</taxon>
        <taxon>Pseudomonadota</taxon>
        <taxon>Alphaproteobacteria</taxon>
        <taxon>Rhodobacterales</taxon>
        <taxon>Roseobacteraceae</taxon>
        <taxon>Donghicola</taxon>
    </lineage>
</organism>
<sequence length="128" mass="13694">MTQDTTDTGRALSEQLNPGMEAALDARYGHLLPGMAEGVVDFAYGRQYARPGLPLRDRYIATIAALTALGGQTRPQLKVNIAGGLKAGLTEKEIAEVIWQMSLYGGFPAAINALNAALEVFEESKQQA</sequence>
<comment type="caution">
    <text evidence="2">The sequence shown here is derived from an EMBL/GenBank/DDBJ whole genome shotgun (WGS) entry which is preliminary data.</text>
</comment>
<evidence type="ECO:0000259" key="1">
    <source>
        <dbReference type="Pfam" id="PF02627"/>
    </source>
</evidence>
<protein>
    <submittedName>
        <fullName evidence="2">Carboxymuconolactone decarboxylase family protein</fullName>
    </submittedName>
</protein>
<gene>
    <name evidence="3" type="ORF">HJ526_01805</name>
    <name evidence="2" type="ORF">HJ536_02765</name>
</gene>
<dbReference type="EMBL" id="JABCJD010000001">
    <property type="protein sequence ID" value="NVO26142.1"/>
    <property type="molecule type" value="Genomic_DNA"/>
</dbReference>
<dbReference type="InterPro" id="IPR052512">
    <property type="entry name" value="4CMD/NDH-1_regulator"/>
</dbReference>
<evidence type="ECO:0000313" key="2">
    <source>
        <dbReference type="EMBL" id="NVO22267.1"/>
    </source>
</evidence>
<dbReference type="AlphaFoldDB" id="A0A850PYD9"/>
<dbReference type="Gene3D" id="1.20.1290.10">
    <property type="entry name" value="AhpD-like"/>
    <property type="match status" value="1"/>
</dbReference>
<dbReference type="PANTHER" id="PTHR33570">
    <property type="entry name" value="4-CARBOXYMUCONOLACTONE DECARBOXYLASE FAMILY PROTEIN"/>
    <property type="match status" value="1"/>
</dbReference>